<dbReference type="Proteomes" id="UP000538147">
    <property type="component" value="Unassembled WGS sequence"/>
</dbReference>
<organism evidence="2 3">
    <name type="scientific">Polymorphobacter multimanifer</name>
    <dbReference type="NCBI Taxonomy" id="1070431"/>
    <lineage>
        <taxon>Bacteria</taxon>
        <taxon>Pseudomonadati</taxon>
        <taxon>Pseudomonadota</taxon>
        <taxon>Alphaproteobacteria</taxon>
        <taxon>Sphingomonadales</taxon>
        <taxon>Sphingosinicellaceae</taxon>
        <taxon>Polymorphobacter</taxon>
    </lineage>
</organism>
<accession>A0A841L6B9</accession>
<evidence type="ECO:0000313" key="3">
    <source>
        <dbReference type="Proteomes" id="UP000538147"/>
    </source>
</evidence>
<dbReference type="Pfam" id="PF00582">
    <property type="entry name" value="Usp"/>
    <property type="match status" value="1"/>
</dbReference>
<comment type="caution">
    <text evidence="2">The sequence shown here is derived from an EMBL/GenBank/DDBJ whole genome shotgun (WGS) entry which is preliminary data.</text>
</comment>
<dbReference type="RefSeq" id="WP_184200939.1">
    <property type="nucleotide sequence ID" value="NZ_JACIIV010000020.1"/>
</dbReference>
<dbReference type="CDD" id="cd00293">
    <property type="entry name" value="USP-like"/>
    <property type="match status" value="1"/>
</dbReference>
<dbReference type="Gene3D" id="3.40.50.12370">
    <property type="match status" value="1"/>
</dbReference>
<evidence type="ECO:0000259" key="1">
    <source>
        <dbReference type="Pfam" id="PF00582"/>
    </source>
</evidence>
<reference evidence="2 3" key="1">
    <citation type="submission" date="2020-08" db="EMBL/GenBank/DDBJ databases">
        <title>Genomic Encyclopedia of Type Strains, Phase IV (KMG-IV): sequencing the most valuable type-strain genomes for metagenomic binning, comparative biology and taxonomic classification.</title>
        <authorList>
            <person name="Goeker M."/>
        </authorList>
    </citation>
    <scope>NUCLEOTIDE SEQUENCE [LARGE SCALE GENOMIC DNA]</scope>
    <source>
        <strain evidence="2 3">DSM 102189</strain>
    </source>
</reference>
<sequence>MANAQTYLVIIDGTEESRVALRFAAQRASHVDASVTLLHVMREPEFMPLGAVQEAIRAEAAEEGEALLAAYADEAEALAGTRPQTVLLCGEAGPTIHGYIQNEPRIRALVLATATKGSPGPLIAHFSGERIGQLPCVIITVPGGLTADRIIEIS</sequence>
<gene>
    <name evidence="2" type="ORF">FHS79_002689</name>
</gene>
<protein>
    <submittedName>
        <fullName evidence="2">Nucleotide-binding universal stress UspA family protein</fullName>
    </submittedName>
</protein>
<dbReference type="SUPFAM" id="SSF52402">
    <property type="entry name" value="Adenine nucleotide alpha hydrolases-like"/>
    <property type="match status" value="1"/>
</dbReference>
<proteinExistence type="predicted"/>
<evidence type="ECO:0000313" key="2">
    <source>
        <dbReference type="EMBL" id="MBB6228499.1"/>
    </source>
</evidence>
<feature type="domain" description="UspA" evidence="1">
    <location>
        <begin position="8"/>
        <end position="101"/>
    </location>
</feature>
<keyword evidence="3" id="KW-1185">Reference proteome</keyword>
<dbReference type="EMBL" id="JACIIV010000020">
    <property type="protein sequence ID" value="MBB6228499.1"/>
    <property type="molecule type" value="Genomic_DNA"/>
</dbReference>
<dbReference type="AlphaFoldDB" id="A0A841L6B9"/>
<dbReference type="InterPro" id="IPR006016">
    <property type="entry name" value="UspA"/>
</dbReference>
<name>A0A841L6B9_9SPHN</name>